<keyword evidence="2" id="KW-0521">NADP</keyword>
<accession>A0AAV3UL90</accession>
<protein>
    <submittedName>
        <fullName evidence="4">NmrA/HSCARG family protein</fullName>
    </submittedName>
</protein>
<dbReference type="Proteomes" id="UP001501729">
    <property type="component" value="Unassembled WGS sequence"/>
</dbReference>
<gene>
    <name evidence="4" type="ORF">GCM10025751_36850</name>
</gene>
<comment type="caution">
    <text evidence="4">The sequence shown here is derived from an EMBL/GenBank/DDBJ whole genome shotgun (WGS) entry which is preliminary data.</text>
</comment>
<reference evidence="4 5" key="1">
    <citation type="journal article" date="2019" name="Int. J. Syst. Evol. Microbiol.">
        <title>The Global Catalogue of Microorganisms (GCM) 10K type strain sequencing project: providing services to taxonomists for standard genome sequencing and annotation.</title>
        <authorList>
            <consortium name="The Broad Institute Genomics Platform"/>
            <consortium name="The Broad Institute Genome Sequencing Center for Infectious Disease"/>
            <person name="Wu L."/>
            <person name="Ma J."/>
        </authorList>
    </citation>
    <scope>NUCLEOTIDE SEQUENCE [LARGE SCALE GENOMIC DNA]</scope>
    <source>
        <strain evidence="4 5">JCM 17504</strain>
    </source>
</reference>
<dbReference type="InterPro" id="IPR051164">
    <property type="entry name" value="NmrA-like_oxidored"/>
</dbReference>
<dbReference type="PANTHER" id="PTHR42748:SF7">
    <property type="entry name" value="NMRA LIKE REDOX SENSOR 1-RELATED"/>
    <property type="match status" value="1"/>
</dbReference>
<dbReference type="Pfam" id="PF05368">
    <property type="entry name" value="NmrA"/>
    <property type="match status" value="1"/>
</dbReference>
<dbReference type="InterPro" id="IPR036291">
    <property type="entry name" value="NAD(P)-bd_dom_sf"/>
</dbReference>
<evidence type="ECO:0000313" key="4">
    <source>
        <dbReference type="EMBL" id="GAA5056223.1"/>
    </source>
</evidence>
<dbReference type="AlphaFoldDB" id="A0AAV3UL90"/>
<feature type="domain" description="NmrA-like" evidence="3">
    <location>
        <begin position="7"/>
        <end position="282"/>
    </location>
</feature>
<dbReference type="CDD" id="cd05251">
    <property type="entry name" value="NmrA_like_SDR_a"/>
    <property type="match status" value="1"/>
</dbReference>
<proteinExistence type="inferred from homology"/>
<evidence type="ECO:0000259" key="3">
    <source>
        <dbReference type="Pfam" id="PF05368"/>
    </source>
</evidence>
<dbReference type="SUPFAM" id="SSF51735">
    <property type="entry name" value="NAD(P)-binding Rossmann-fold domains"/>
    <property type="match status" value="1"/>
</dbReference>
<sequence>MSQSTSTSILVVGATGTQGGAVVDALLDSDDEFDVHGLTRHPRSDAAEQLADRGVTVDEGNLEAKDSLEPIVDDVDAVFGVTNFYEAGYEGEVREGTNLAEVAADVGVDQYVFSSVGGAERGTGIPHFDSKYEIEERIRELDLPATVVRPVFFMQNFDAQRESIENGTLSLALKEGVSLQMVDVDSIGAFVARAFENPDRYRGEAFELASDEHTLEIAAAVFSAVLDRDVEANHLSIEDVREQMGEESATMFEWFNDHGYEADIDDLRGSHDVDFTQLDAYLRRENWG</sequence>
<comment type="similarity">
    <text evidence="1">Belongs to the NmrA-type oxidoreductase family.</text>
</comment>
<evidence type="ECO:0000313" key="5">
    <source>
        <dbReference type="Proteomes" id="UP001501729"/>
    </source>
</evidence>
<dbReference type="Gene3D" id="3.40.50.720">
    <property type="entry name" value="NAD(P)-binding Rossmann-like Domain"/>
    <property type="match status" value="1"/>
</dbReference>
<evidence type="ECO:0000256" key="1">
    <source>
        <dbReference type="ARBA" id="ARBA00006328"/>
    </source>
</evidence>
<evidence type="ECO:0000256" key="2">
    <source>
        <dbReference type="ARBA" id="ARBA00022857"/>
    </source>
</evidence>
<dbReference type="Gene3D" id="3.90.25.10">
    <property type="entry name" value="UDP-galactose 4-epimerase, domain 1"/>
    <property type="match status" value="1"/>
</dbReference>
<name>A0AAV3UL90_9EURY</name>
<dbReference type="GeneID" id="68614450"/>
<dbReference type="InterPro" id="IPR008030">
    <property type="entry name" value="NmrA-like"/>
</dbReference>
<dbReference type="PANTHER" id="PTHR42748">
    <property type="entry name" value="NITROGEN METABOLITE REPRESSION PROTEIN NMRA FAMILY MEMBER"/>
    <property type="match status" value="1"/>
</dbReference>
<keyword evidence="5" id="KW-1185">Reference proteome</keyword>
<dbReference type="RefSeq" id="WP_227774182.1">
    <property type="nucleotide sequence ID" value="NZ_BAABKX010000015.1"/>
</dbReference>
<organism evidence="4 5">
    <name type="scientific">Haladaptatus pallidirubidus</name>
    <dbReference type="NCBI Taxonomy" id="1008152"/>
    <lineage>
        <taxon>Archaea</taxon>
        <taxon>Methanobacteriati</taxon>
        <taxon>Methanobacteriota</taxon>
        <taxon>Stenosarchaea group</taxon>
        <taxon>Halobacteria</taxon>
        <taxon>Halobacteriales</taxon>
        <taxon>Haladaptataceae</taxon>
        <taxon>Haladaptatus</taxon>
    </lineage>
</organism>
<dbReference type="EMBL" id="BAABKX010000015">
    <property type="protein sequence ID" value="GAA5056223.1"/>
    <property type="molecule type" value="Genomic_DNA"/>
</dbReference>